<dbReference type="InterPro" id="IPR013783">
    <property type="entry name" value="Ig-like_fold"/>
</dbReference>
<dbReference type="HAMAP" id="MF_00685">
    <property type="entry name" value="GlgB"/>
    <property type="match status" value="1"/>
</dbReference>
<dbReference type="NCBIfam" id="NF008967">
    <property type="entry name" value="PRK12313.1"/>
    <property type="match status" value="1"/>
</dbReference>
<dbReference type="InterPro" id="IPR013780">
    <property type="entry name" value="Glyco_hydro_b"/>
</dbReference>
<keyword evidence="8 10" id="KW-0320">Glycogen biosynthesis</keyword>
<feature type="domain" description="Glycosyl hydrolase family 13 catalytic" evidence="12">
    <location>
        <begin position="293"/>
        <end position="641"/>
    </location>
</feature>
<dbReference type="SMART" id="SM00642">
    <property type="entry name" value="Aamy"/>
    <property type="match status" value="1"/>
</dbReference>
<comment type="similarity">
    <text evidence="4 10">Belongs to the glycosyl hydrolase 13 family. GlgB subfamily.</text>
</comment>
<feature type="region of interest" description="Disordered" evidence="11">
    <location>
        <begin position="1"/>
        <end position="43"/>
    </location>
</feature>
<evidence type="ECO:0000256" key="6">
    <source>
        <dbReference type="ARBA" id="ARBA00022676"/>
    </source>
</evidence>
<dbReference type="Gene3D" id="2.60.40.10">
    <property type="entry name" value="Immunoglobulins"/>
    <property type="match status" value="2"/>
</dbReference>
<dbReference type="NCBIfam" id="TIGR01515">
    <property type="entry name" value="branching_enzym"/>
    <property type="match status" value="1"/>
</dbReference>
<evidence type="ECO:0000256" key="5">
    <source>
        <dbReference type="ARBA" id="ARBA00022600"/>
    </source>
</evidence>
<evidence type="ECO:0000256" key="7">
    <source>
        <dbReference type="ARBA" id="ARBA00022679"/>
    </source>
</evidence>
<comment type="catalytic activity">
    <reaction evidence="1 10">
        <text>Transfers a segment of a (1-&gt;4)-alpha-D-glucan chain to a primary hydroxy group in a similar glucan chain.</text>
        <dbReference type="EC" id="2.4.1.18"/>
    </reaction>
</comment>
<evidence type="ECO:0000256" key="2">
    <source>
        <dbReference type="ARBA" id="ARBA00002953"/>
    </source>
</evidence>
<organism evidence="13 14">
    <name type="scientific">Motilimonas cestriensis</name>
    <dbReference type="NCBI Taxonomy" id="2742685"/>
    <lineage>
        <taxon>Bacteria</taxon>
        <taxon>Pseudomonadati</taxon>
        <taxon>Pseudomonadota</taxon>
        <taxon>Gammaproteobacteria</taxon>
        <taxon>Alteromonadales</taxon>
        <taxon>Alteromonadales genera incertae sedis</taxon>
        <taxon>Motilimonas</taxon>
    </lineage>
</organism>
<dbReference type="InterPro" id="IPR044143">
    <property type="entry name" value="GlgB_N_E_set_prok"/>
</dbReference>
<reference evidence="13 14" key="1">
    <citation type="journal article" date="2022" name="Environ. Microbiol. Rep.">
        <title>Eco-phylogenetic analyses reveal divergent evolution of vitamin B12 metabolism in the marine bacterial family 'Psychromonadaceae'.</title>
        <authorList>
            <person name="Jin X."/>
            <person name="Yang Y."/>
            <person name="Cao H."/>
            <person name="Gao B."/>
            <person name="Zhao Z."/>
        </authorList>
    </citation>
    <scope>NUCLEOTIDE SEQUENCE [LARGE SCALE GENOMIC DNA]</scope>
    <source>
        <strain evidence="13 14">MKS20</strain>
    </source>
</reference>
<proteinExistence type="inferred from homology"/>
<gene>
    <name evidence="10 13" type="primary">glgB</name>
    <name evidence="13" type="ORF">K6Y31_18175</name>
</gene>
<name>A0ABS8WCD5_9GAMM</name>
<keyword evidence="14" id="KW-1185">Reference proteome</keyword>
<evidence type="ECO:0000256" key="8">
    <source>
        <dbReference type="ARBA" id="ARBA00023056"/>
    </source>
</evidence>
<evidence type="ECO:0000256" key="11">
    <source>
        <dbReference type="SAM" id="MobiDB-lite"/>
    </source>
</evidence>
<dbReference type="InterPro" id="IPR014756">
    <property type="entry name" value="Ig_E-set"/>
</dbReference>
<dbReference type="PIRSF" id="PIRSF000463">
    <property type="entry name" value="GlgB"/>
    <property type="match status" value="1"/>
</dbReference>
<dbReference type="InterPro" id="IPR017853">
    <property type="entry name" value="GH"/>
</dbReference>
<dbReference type="Proteomes" id="UP001201273">
    <property type="component" value="Unassembled WGS sequence"/>
</dbReference>
<comment type="subunit">
    <text evidence="10">Monomer.</text>
</comment>
<dbReference type="PANTHER" id="PTHR43651:SF3">
    <property type="entry name" value="1,4-ALPHA-GLUCAN-BRANCHING ENZYME"/>
    <property type="match status" value="1"/>
</dbReference>
<dbReference type="Gene3D" id="3.20.20.80">
    <property type="entry name" value="Glycosidases"/>
    <property type="match status" value="1"/>
</dbReference>
<comment type="pathway">
    <text evidence="3 10">Glycan biosynthesis; glycogen biosynthesis.</text>
</comment>
<comment type="caution">
    <text evidence="13">The sequence shown here is derived from an EMBL/GenBank/DDBJ whole genome shotgun (WGS) entry which is preliminary data.</text>
</comment>
<keyword evidence="9 10" id="KW-0119">Carbohydrate metabolism</keyword>
<evidence type="ECO:0000313" key="13">
    <source>
        <dbReference type="EMBL" id="MCE2596714.1"/>
    </source>
</evidence>
<dbReference type="NCBIfam" id="NF003811">
    <property type="entry name" value="PRK05402.1"/>
    <property type="match status" value="1"/>
</dbReference>
<dbReference type="InterPro" id="IPR006048">
    <property type="entry name" value="A-amylase/branching_C"/>
</dbReference>
<sequence>MTTTSRTAKKTTRATSKANPAETKTGAKAKQSAQATRQVKKKENAHPLLTTLESACLSHPFEHLGLLPQEQGFLLRAWLPDATSVEVYGLEDNEKPIASLNKIGSEGIFEYAFPQADTRFNYRLVASYAKGDSHSFIDPYQFHEQAYAGLSTMTHRPQNLYQVLGAQIMSLDLNGEGIVGTRFAVFAPSASSVSLIGDFNHWDGRKHPMQRSLCGHWVLFVPGLAAGEKYKYELKDPMGNRLPHKADPVGFYADQYPSHASVVYDHSQYQWQDQAWIASQKNDKRYSAMNIYEVHLGSWRRKPDDKKGTRFLTYDELSVELIQYIKDMGYTHIEVMPVSEFPFDGSWGYQPVGMFAPTSRFGDPDAFKRFVDLCHQSDIGVIIDWVPAHFPSDPHGLARFDGTPLYEYEDPRRGWHPDWNSYIYDFGNDNVRQFLVASALFWIDKFHVDGLRVDAVASMLYWDYSRNEGEWVPNVDGGNHNYEAISLLRWTNEEVYSQYPHAMTIAEESTAFAGVSKPTFEGGLGFGFKWNMGWMHDSLEYMSTDPMYRKYHHNEMTFSMVYHYNEHFILPLSHDEVVHGKQSLLGKMPGDEWQAAANLRAYVGFMFAHPGKKLNFMGNELAQSFEWNHNEQIGWWLLEFDKHQGHQLLCKDLNHFYKNESAMYEADYQPQGFVWLDHQDGDHSMYAFIRQNLDKTHQVIVVSNFTPMPREQYRVGVPSVGEYELVINTDSEYYWGSNYDAGMIFNASDVAHQGQPHSLLIDVPPLATIYLRKKA</sequence>
<dbReference type="Gene3D" id="2.60.40.1180">
    <property type="entry name" value="Golgi alpha-mannosidase II"/>
    <property type="match status" value="1"/>
</dbReference>
<dbReference type="Pfam" id="PF22019">
    <property type="entry name" value="GlgB_N"/>
    <property type="match status" value="1"/>
</dbReference>
<feature type="active site" description="Nucleophile" evidence="10">
    <location>
        <position position="454"/>
    </location>
</feature>
<comment type="function">
    <text evidence="2 10">Catalyzes the formation of the alpha-1,6-glucosidic linkages in glycogen by scission of a 1,4-alpha-linked oligosaccharide from growing alpha-1,4-glucan chains and the subsequent attachment of the oligosaccharide to the alpha-1,6 position.</text>
</comment>
<dbReference type="GO" id="GO:0003844">
    <property type="term" value="F:1,4-alpha-glucan branching enzyme activity"/>
    <property type="evidence" value="ECO:0007669"/>
    <property type="project" value="UniProtKB-EC"/>
</dbReference>
<keyword evidence="6 10" id="KW-0328">Glycosyltransferase</keyword>
<dbReference type="CDD" id="cd02855">
    <property type="entry name" value="E_set_GBE_prok_N"/>
    <property type="match status" value="1"/>
</dbReference>
<dbReference type="InterPro" id="IPR054169">
    <property type="entry name" value="GlgB_N"/>
</dbReference>
<keyword evidence="7 10" id="KW-0808">Transferase</keyword>
<dbReference type="SUPFAM" id="SSF51445">
    <property type="entry name" value="(Trans)glycosidases"/>
    <property type="match status" value="1"/>
</dbReference>
<accession>A0ABS8WCD5</accession>
<dbReference type="Pfam" id="PF00128">
    <property type="entry name" value="Alpha-amylase"/>
    <property type="match status" value="1"/>
</dbReference>
<dbReference type="PANTHER" id="PTHR43651">
    <property type="entry name" value="1,4-ALPHA-GLUCAN-BRANCHING ENZYME"/>
    <property type="match status" value="1"/>
</dbReference>
<evidence type="ECO:0000256" key="1">
    <source>
        <dbReference type="ARBA" id="ARBA00000826"/>
    </source>
</evidence>
<dbReference type="InterPro" id="IPR037439">
    <property type="entry name" value="Branching_enzy"/>
</dbReference>
<dbReference type="InterPro" id="IPR006047">
    <property type="entry name" value="GH13_cat_dom"/>
</dbReference>
<evidence type="ECO:0000256" key="3">
    <source>
        <dbReference type="ARBA" id="ARBA00004964"/>
    </source>
</evidence>
<dbReference type="RefSeq" id="WP_233054359.1">
    <property type="nucleotide sequence ID" value="NZ_JAIMJA010000023.1"/>
</dbReference>
<dbReference type="EMBL" id="JAIMJA010000023">
    <property type="protein sequence ID" value="MCE2596714.1"/>
    <property type="molecule type" value="Genomic_DNA"/>
</dbReference>
<dbReference type="InterPro" id="IPR006407">
    <property type="entry name" value="GlgB"/>
</dbReference>
<evidence type="ECO:0000256" key="9">
    <source>
        <dbReference type="ARBA" id="ARBA00023277"/>
    </source>
</evidence>
<keyword evidence="5 10" id="KW-0321">Glycogen metabolism</keyword>
<dbReference type="EC" id="2.4.1.18" evidence="10"/>
<dbReference type="Pfam" id="PF02806">
    <property type="entry name" value="Alpha-amylase_C"/>
    <property type="match status" value="1"/>
</dbReference>
<dbReference type="SUPFAM" id="SSF51011">
    <property type="entry name" value="Glycosyl hydrolase domain"/>
    <property type="match status" value="1"/>
</dbReference>
<dbReference type="InterPro" id="IPR004193">
    <property type="entry name" value="Glyco_hydro_13_N"/>
</dbReference>
<protein>
    <recommendedName>
        <fullName evidence="10">1,4-alpha-glucan branching enzyme GlgB</fullName>
        <ecNumber evidence="10">2.4.1.18</ecNumber>
    </recommendedName>
    <alternativeName>
        <fullName evidence="10">1,4-alpha-D-glucan:1,4-alpha-D-glucan 6-glucosyl-transferase</fullName>
    </alternativeName>
    <alternativeName>
        <fullName evidence="10">Alpha-(1-&gt;4)-glucan branching enzyme</fullName>
    </alternativeName>
    <alternativeName>
        <fullName evidence="10">Glycogen branching enzyme</fullName>
        <shortName evidence="10">BE</shortName>
    </alternativeName>
</protein>
<evidence type="ECO:0000313" key="14">
    <source>
        <dbReference type="Proteomes" id="UP001201273"/>
    </source>
</evidence>
<evidence type="ECO:0000259" key="12">
    <source>
        <dbReference type="SMART" id="SM00642"/>
    </source>
</evidence>
<feature type="active site" description="Proton donor" evidence="10">
    <location>
        <position position="507"/>
    </location>
</feature>
<evidence type="ECO:0000256" key="4">
    <source>
        <dbReference type="ARBA" id="ARBA00009000"/>
    </source>
</evidence>
<dbReference type="Pfam" id="PF02922">
    <property type="entry name" value="CBM_48"/>
    <property type="match status" value="1"/>
</dbReference>
<dbReference type="CDD" id="cd11322">
    <property type="entry name" value="AmyAc_Glg_BE"/>
    <property type="match status" value="1"/>
</dbReference>
<dbReference type="SUPFAM" id="SSF81296">
    <property type="entry name" value="E set domains"/>
    <property type="match status" value="2"/>
</dbReference>
<evidence type="ECO:0000256" key="10">
    <source>
        <dbReference type="HAMAP-Rule" id="MF_00685"/>
    </source>
</evidence>